<organism evidence="7">
    <name type="scientific">uncultured spirochete</name>
    <dbReference type="NCBI Taxonomy" id="156406"/>
    <lineage>
        <taxon>Bacteria</taxon>
        <taxon>Pseudomonadati</taxon>
        <taxon>Spirochaetota</taxon>
        <taxon>Spirochaetia</taxon>
        <taxon>Spirochaetales</taxon>
        <taxon>environmental samples</taxon>
    </lineage>
</organism>
<keyword evidence="4 7" id="KW-0378">Hydrolase</keyword>
<sequence length="416" mass="46595">MRSVRIESEIGRLRRVIIHNPGPEIEAMTPREAERDLYNDIIPLSAVQQEYIKLRDFLSLITTTYELVDLLEACLSDEQDKLQFLKEYSKINPITHIVDDLMAFPAKELARSILTGIIAPKGSLARYLNPHSFIANPLPNAYFMRDSLAIVGRNIVSAAFTFDVRMAEACITRFIFLHHPDFQNDGILLDGPEERNRLVTIEGGDIHVLSSNVLAIGISERTTAFAIDRLARRIARATEAPTTIFAVDLPKERATIHLDMVFTMIDRHAALTYKPVMLSSHRAQVYRLEADSQGEIHYEEEKSLFDGLQKIGIELEPVLCGGGHSVYQEREQWLSGANSFSFAPGKILMYSCNMYTLEALSAHGFAVVPAQDFLDGRADPEKYDRLAVAFDGIELARGGGGARCMTLPVEREQIEA</sequence>
<dbReference type="PRINTS" id="PR01466">
    <property type="entry name" value="ARGDEIMINASE"/>
</dbReference>
<evidence type="ECO:0000256" key="3">
    <source>
        <dbReference type="ARBA" id="ARBA00012171"/>
    </source>
</evidence>
<dbReference type="Gene3D" id="3.75.10.10">
    <property type="entry name" value="L-arginine/glycine Amidinotransferase, Chain A"/>
    <property type="match status" value="1"/>
</dbReference>
<protein>
    <recommendedName>
        <fullName evidence="3">arginine deiminase</fullName>
        <ecNumber evidence="3">3.5.3.6</ecNumber>
    </recommendedName>
</protein>
<dbReference type="AlphaFoldDB" id="A0A3P3XTT3"/>
<gene>
    <name evidence="7" type="ORF">SPIRO4BDMA_70123</name>
</gene>
<feature type="active site" description="Amidino-cysteine intermediate" evidence="6">
    <location>
        <position position="404"/>
    </location>
</feature>
<comment type="similarity">
    <text evidence="2">Belongs to the arginine deiminase family.</text>
</comment>
<dbReference type="Pfam" id="PF02274">
    <property type="entry name" value="ADI"/>
    <property type="match status" value="1"/>
</dbReference>
<evidence type="ECO:0000256" key="1">
    <source>
        <dbReference type="ARBA" id="ARBA00005213"/>
    </source>
</evidence>
<dbReference type="InterPro" id="IPR003876">
    <property type="entry name" value="Arg_deiminase"/>
</dbReference>
<dbReference type="GO" id="GO:0019546">
    <property type="term" value="P:L-arginine deiminase pathway"/>
    <property type="evidence" value="ECO:0007669"/>
    <property type="project" value="TreeGrafter"/>
</dbReference>
<dbReference type="PANTHER" id="PTHR47271">
    <property type="entry name" value="ARGININE DEIMINASE"/>
    <property type="match status" value="1"/>
</dbReference>
<dbReference type="PANTHER" id="PTHR47271:SF2">
    <property type="entry name" value="ARGININE DEIMINASE"/>
    <property type="match status" value="1"/>
</dbReference>
<accession>A0A3P3XTT3</accession>
<dbReference type="PIRSF" id="PIRSF006356">
    <property type="entry name" value="Arg_deiminase"/>
    <property type="match status" value="1"/>
</dbReference>
<dbReference type="EMBL" id="FWDO01000007">
    <property type="protein sequence ID" value="SLM19701.1"/>
    <property type="molecule type" value="Genomic_DNA"/>
</dbReference>
<dbReference type="GO" id="GO:0016990">
    <property type="term" value="F:arginine deiminase activity"/>
    <property type="evidence" value="ECO:0007669"/>
    <property type="project" value="UniProtKB-EC"/>
</dbReference>
<evidence type="ECO:0000256" key="6">
    <source>
        <dbReference type="PIRSR" id="PIRSR006356-1"/>
    </source>
</evidence>
<evidence type="ECO:0000256" key="5">
    <source>
        <dbReference type="ARBA" id="ARBA00049429"/>
    </source>
</evidence>
<reference evidence="7" key="1">
    <citation type="submission" date="2017-02" db="EMBL/GenBank/DDBJ databases">
        <authorList>
            <person name="Regsiter A."/>
            <person name="William W."/>
        </authorList>
    </citation>
    <scope>NUCLEOTIDE SEQUENCE</scope>
    <source>
        <strain evidence="7">BdmA 4</strain>
    </source>
</reference>
<proteinExistence type="inferred from homology"/>
<comment type="catalytic activity">
    <reaction evidence="5">
        <text>L-arginine + H2O = L-citrulline + NH4(+)</text>
        <dbReference type="Rhea" id="RHEA:19597"/>
        <dbReference type="ChEBI" id="CHEBI:15377"/>
        <dbReference type="ChEBI" id="CHEBI:28938"/>
        <dbReference type="ChEBI" id="CHEBI:32682"/>
        <dbReference type="ChEBI" id="CHEBI:57743"/>
        <dbReference type="EC" id="3.5.3.6"/>
    </reaction>
</comment>
<dbReference type="Gene3D" id="1.10.3930.10">
    <property type="entry name" value="Arginine deiminase"/>
    <property type="match status" value="1"/>
</dbReference>
<dbReference type="SUPFAM" id="SSF55909">
    <property type="entry name" value="Pentein"/>
    <property type="match status" value="1"/>
</dbReference>
<comment type="pathway">
    <text evidence="1">Amino-acid degradation; L-arginine degradation via ADI pathway; carbamoyl phosphate from L-arginine: step 1/2.</text>
</comment>
<dbReference type="EC" id="3.5.3.6" evidence="3"/>
<evidence type="ECO:0000313" key="7">
    <source>
        <dbReference type="EMBL" id="SLM19701.1"/>
    </source>
</evidence>
<name>A0A3P3XTT3_9SPIR</name>
<evidence type="ECO:0000256" key="2">
    <source>
        <dbReference type="ARBA" id="ARBA00010206"/>
    </source>
</evidence>
<evidence type="ECO:0000256" key="4">
    <source>
        <dbReference type="ARBA" id="ARBA00022801"/>
    </source>
</evidence>